<feature type="region of interest" description="Disordered" evidence="1">
    <location>
        <begin position="1"/>
        <end position="25"/>
    </location>
</feature>
<feature type="region of interest" description="Disordered" evidence="1">
    <location>
        <begin position="154"/>
        <end position="187"/>
    </location>
</feature>
<feature type="compositionally biased region" description="Acidic residues" evidence="1">
    <location>
        <begin position="154"/>
        <end position="177"/>
    </location>
</feature>
<sequence length="187" mass="21846">MQQNNNNISTEQDDSTRTYTTEELLKLLETSETPDDDPFKPCPESEEGDYACLGVTTWRHTCGNNLCVDPSTHGRHWIYMHMYDFSSFKSVLGNANEQDIRTRFPSLIKYLNKHGLPYVMYLLVVHPRLLDIDLEVIHQWVNRWRKGLWYDIGEGDEDSDDEESDDKNEESDAEFDDDNNKQSQSDE</sequence>
<feature type="compositionally biased region" description="Polar residues" evidence="1">
    <location>
        <begin position="1"/>
        <end position="10"/>
    </location>
</feature>
<dbReference type="Proteomes" id="UP000646827">
    <property type="component" value="Unassembled WGS sequence"/>
</dbReference>
<evidence type="ECO:0000256" key="1">
    <source>
        <dbReference type="SAM" id="MobiDB-lite"/>
    </source>
</evidence>
<name>A0A8H7VF33_9FUNG</name>
<protein>
    <submittedName>
        <fullName evidence="2">Uncharacterized protein</fullName>
    </submittedName>
</protein>
<comment type="caution">
    <text evidence="2">The sequence shown here is derived from an EMBL/GenBank/DDBJ whole genome shotgun (WGS) entry which is preliminary data.</text>
</comment>
<organism evidence="2 3">
    <name type="scientific">Circinella minor</name>
    <dbReference type="NCBI Taxonomy" id="1195481"/>
    <lineage>
        <taxon>Eukaryota</taxon>
        <taxon>Fungi</taxon>
        <taxon>Fungi incertae sedis</taxon>
        <taxon>Mucoromycota</taxon>
        <taxon>Mucoromycotina</taxon>
        <taxon>Mucoromycetes</taxon>
        <taxon>Mucorales</taxon>
        <taxon>Lichtheimiaceae</taxon>
        <taxon>Circinella</taxon>
    </lineage>
</organism>
<dbReference type="AlphaFoldDB" id="A0A8H7VF33"/>
<dbReference type="OrthoDB" id="10370198at2759"/>
<reference evidence="2 3" key="1">
    <citation type="submission" date="2020-12" db="EMBL/GenBank/DDBJ databases">
        <title>Metabolic potential, ecology and presence of endohyphal bacteria is reflected in genomic diversity of Mucoromycotina.</title>
        <authorList>
            <person name="Muszewska A."/>
            <person name="Okrasinska A."/>
            <person name="Steczkiewicz K."/>
            <person name="Drgas O."/>
            <person name="Orlowska M."/>
            <person name="Perlinska-Lenart U."/>
            <person name="Aleksandrzak-Piekarczyk T."/>
            <person name="Szatraj K."/>
            <person name="Zielenkiewicz U."/>
            <person name="Pilsyk S."/>
            <person name="Malc E."/>
            <person name="Mieczkowski P."/>
            <person name="Kruszewska J.S."/>
            <person name="Biernat P."/>
            <person name="Pawlowska J."/>
        </authorList>
    </citation>
    <scope>NUCLEOTIDE SEQUENCE [LARGE SCALE GENOMIC DNA]</scope>
    <source>
        <strain evidence="2 3">CBS 142.35</strain>
    </source>
</reference>
<proteinExistence type="predicted"/>
<gene>
    <name evidence="2" type="ORF">INT45_014186</name>
</gene>
<dbReference type="EMBL" id="JAEPRB010000391">
    <property type="protein sequence ID" value="KAG2216532.1"/>
    <property type="molecule type" value="Genomic_DNA"/>
</dbReference>
<accession>A0A8H7VF33</accession>
<evidence type="ECO:0000313" key="3">
    <source>
        <dbReference type="Proteomes" id="UP000646827"/>
    </source>
</evidence>
<evidence type="ECO:0000313" key="2">
    <source>
        <dbReference type="EMBL" id="KAG2216532.1"/>
    </source>
</evidence>
<keyword evidence="3" id="KW-1185">Reference proteome</keyword>